<dbReference type="SUPFAM" id="SSF118310">
    <property type="entry name" value="AN1-like Zinc finger"/>
    <property type="match status" value="1"/>
</dbReference>
<keyword evidence="2 4" id="KW-0863">Zinc-finger</keyword>
<feature type="compositionally biased region" description="Basic and acidic residues" evidence="5">
    <location>
        <begin position="110"/>
        <end position="133"/>
    </location>
</feature>
<feature type="domain" description="AN1-type" evidence="6">
    <location>
        <begin position="46"/>
        <end position="95"/>
    </location>
</feature>
<dbReference type="EMBL" id="WNYA01000007">
    <property type="protein sequence ID" value="KAG8564392.1"/>
    <property type="molecule type" value="Genomic_DNA"/>
</dbReference>
<dbReference type="PROSITE" id="PS51039">
    <property type="entry name" value="ZF_AN1"/>
    <property type="match status" value="1"/>
</dbReference>
<evidence type="ECO:0000256" key="5">
    <source>
        <dbReference type="SAM" id="MobiDB-lite"/>
    </source>
</evidence>
<gene>
    <name evidence="7" type="ORF">GDO81_016442</name>
</gene>
<dbReference type="SMART" id="SM00154">
    <property type="entry name" value="ZnF_AN1"/>
    <property type="match status" value="1"/>
</dbReference>
<dbReference type="GO" id="GO:0008270">
    <property type="term" value="F:zinc ion binding"/>
    <property type="evidence" value="ECO:0007669"/>
    <property type="project" value="UniProtKB-KW"/>
</dbReference>
<proteinExistence type="predicted"/>
<evidence type="ECO:0000256" key="4">
    <source>
        <dbReference type="PROSITE-ProRule" id="PRU00449"/>
    </source>
</evidence>
<reference evidence="7" key="1">
    <citation type="thesis" date="2020" institute="ProQuest LLC" country="789 East Eisenhower Parkway, Ann Arbor, MI, USA">
        <title>Comparative Genomics and Chromosome Evolution.</title>
        <authorList>
            <person name="Mudd A.B."/>
        </authorList>
    </citation>
    <scope>NUCLEOTIDE SEQUENCE</scope>
    <source>
        <strain evidence="7">237g6f4</strain>
        <tissue evidence="7">Blood</tissue>
    </source>
</reference>
<dbReference type="InterPro" id="IPR000058">
    <property type="entry name" value="Znf_AN1"/>
</dbReference>
<evidence type="ECO:0000313" key="8">
    <source>
        <dbReference type="Proteomes" id="UP000824782"/>
    </source>
</evidence>
<comment type="caution">
    <text evidence="7">The sequence shown here is derived from an EMBL/GenBank/DDBJ whole genome shotgun (WGS) entry which is preliminary data.</text>
</comment>
<feature type="region of interest" description="Disordered" evidence="5">
    <location>
        <begin position="1"/>
        <end position="31"/>
    </location>
</feature>
<organism evidence="7 8">
    <name type="scientific">Engystomops pustulosus</name>
    <name type="common">Tungara frog</name>
    <name type="synonym">Physalaemus pustulosus</name>
    <dbReference type="NCBI Taxonomy" id="76066"/>
    <lineage>
        <taxon>Eukaryota</taxon>
        <taxon>Metazoa</taxon>
        <taxon>Chordata</taxon>
        <taxon>Craniata</taxon>
        <taxon>Vertebrata</taxon>
        <taxon>Euteleostomi</taxon>
        <taxon>Amphibia</taxon>
        <taxon>Batrachia</taxon>
        <taxon>Anura</taxon>
        <taxon>Neobatrachia</taxon>
        <taxon>Hyloidea</taxon>
        <taxon>Leptodactylidae</taxon>
        <taxon>Leiuperinae</taxon>
        <taxon>Engystomops</taxon>
    </lineage>
</organism>
<evidence type="ECO:0000313" key="7">
    <source>
        <dbReference type="EMBL" id="KAG8564392.1"/>
    </source>
</evidence>
<keyword evidence="8" id="KW-1185">Reference proteome</keyword>
<dbReference type="Pfam" id="PF01428">
    <property type="entry name" value="zf-AN1"/>
    <property type="match status" value="1"/>
</dbReference>
<sequence length="145" mass="16441">MERMERGRALGEKKKEKTLSKVGKNNIKPEENQETDNFDALIAAAVKANNTCGFAKCKSSVTMMGDFCIHCNKRYCLSHNIPEIHGCGDKAKAEARRRISREGVLYPGSGHKDRSLDPTKKAHLQRRLDKKINELSNQRKTKKEK</sequence>
<dbReference type="Gene3D" id="4.10.1110.10">
    <property type="entry name" value="AN1-like Zinc finger"/>
    <property type="match status" value="1"/>
</dbReference>
<dbReference type="InterPro" id="IPR035896">
    <property type="entry name" value="AN1-like_Znf"/>
</dbReference>
<protein>
    <recommendedName>
        <fullName evidence="6">AN1-type domain-containing protein</fullName>
    </recommendedName>
</protein>
<evidence type="ECO:0000256" key="3">
    <source>
        <dbReference type="ARBA" id="ARBA00022833"/>
    </source>
</evidence>
<keyword evidence="1" id="KW-0479">Metal-binding</keyword>
<feature type="compositionally biased region" description="Basic and acidic residues" evidence="5">
    <location>
        <begin position="1"/>
        <end position="19"/>
    </location>
</feature>
<evidence type="ECO:0000256" key="2">
    <source>
        <dbReference type="ARBA" id="ARBA00022771"/>
    </source>
</evidence>
<accession>A0AAV7AWP1</accession>
<keyword evidence="3" id="KW-0862">Zinc</keyword>
<dbReference type="Proteomes" id="UP000824782">
    <property type="component" value="Unassembled WGS sequence"/>
</dbReference>
<dbReference type="FunFam" id="4.10.1110.10:FF:000002">
    <property type="entry name" value="Immunoglobulin mu DNA-binding protein 2"/>
    <property type="match status" value="1"/>
</dbReference>
<evidence type="ECO:0000259" key="6">
    <source>
        <dbReference type="PROSITE" id="PS51039"/>
    </source>
</evidence>
<evidence type="ECO:0000256" key="1">
    <source>
        <dbReference type="ARBA" id="ARBA00022723"/>
    </source>
</evidence>
<name>A0AAV7AWP1_ENGPU</name>
<feature type="region of interest" description="Disordered" evidence="5">
    <location>
        <begin position="101"/>
        <end position="145"/>
    </location>
</feature>
<dbReference type="AlphaFoldDB" id="A0AAV7AWP1"/>